<dbReference type="AlphaFoldDB" id="A0A0K0F4W4"/>
<keyword evidence="1" id="KW-0175">Coiled coil</keyword>
<keyword evidence="3" id="KW-1185">Reference proteome</keyword>
<reference evidence="3" key="1">
    <citation type="submission" date="2014-07" db="EMBL/GenBank/DDBJ databases">
        <authorList>
            <person name="Martin A.A"/>
            <person name="De Silva N."/>
        </authorList>
    </citation>
    <scope>NUCLEOTIDE SEQUENCE</scope>
</reference>
<organism evidence="3 4">
    <name type="scientific">Strongyloides venezuelensis</name>
    <name type="common">Threadworm</name>
    <dbReference type="NCBI Taxonomy" id="75913"/>
    <lineage>
        <taxon>Eukaryota</taxon>
        <taxon>Metazoa</taxon>
        <taxon>Ecdysozoa</taxon>
        <taxon>Nematoda</taxon>
        <taxon>Chromadorea</taxon>
        <taxon>Rhabditida</taxon>
        <taxon>Tylenchina</taxon>
        <taxon>Panagrolaimomorpha</taxon>
        <taxon>Strongyloidoidea</taxon>
        <taxon>Strongyloididae</taxon>
        <taxon>Strongyloides</taxon>
    </lineage>
</organism>
<evidence type="ECO:0000313" key="4">
    <source>
        <dbReference type="WBParaSite" id="SVE_0385400.1"/>
    </source>
</evidence>
<feature type="compositionally biased region" description="Basic residues" evidence="2">
    <location>
        <begin position="303"/>
        <end position="314"/>
    </location>
</feature>
<feature type="region of interest" description="Disordered" evidence="2">
    <location>
        <begin position="203"/>
        <end position="314"/>
    </location>
</feature>
<evidence type="ECO:0000256" key="2">
    <source>
        <dbReference type="SAM" id="MobiDB-lite"/>
    </source>
</evidence>
<reference evidence="4" key="2">
    <citation type="submission" date="2015-08" db="UniProtKB">
        <authorList>
            <consortium name="WormBaseParasite"/>
        </authorList>
    </citation>
    <scope>IDENTIFICATION</scope>
</reference>
<dbReference type="Proteomes" id="UP000035680">
    <property type="component" value="Unassembled WGS sequence"/>
</dbReference>
<feature type="compositionally biased region" description="Basic and acidic residues" evidence="2">
    <location>
        <begin position="203"/>
        <end position="253"/>
    </location>
</feature>
<proteinExistence type="predicted"/>
<evidence type="ECO:0000256" key="1">
    <source>
        <dbReference type="SAM" id="Coils"/>
    </source>
</evidence>
<evidence type="ECO:0000313" key="3">
    <source>
        <dbReference type="Proteomes" id="UP000035680"/>
    </source>
</evidence>
<name>A0A0K0F4W4_STRVS</name>
<feature type="coiled-coil region" evidence="1">
    <location>
        <begin position="24"/>
        <end position="58"/>
    </location>
</feature>
<feature type="compositionally biased region" description="Basic and acidic residues" evidence="2">
    <location>
        <begin position="280"/>
        <end position="292"/>
    </location>
</feature>
<dbReference type="WBParaSite" id="SVE_0385400.1">
    <property type="protein sequence ID" value="SVE_0385400.1"/>
    <property type="gene ID" value="SVE_0385400"/>
</dbReference>
<protein>
    <submittedName>
        <fullName evidence="4">Protein CDV3 homolog</fullName>
    </submittedName>
</protein>
<accession>A0A0K0F4W4</accession>
<sequence>MSDDVSALFKKKSGKKKDKVKKHVVNLDEVFAELKKSSRKLEEEALENEEELDEEYIQYIPQDEEIIEIIPQGLSITNYDESTIIEHSEPEEKKEDVPITTKGWGTVSQPAVEVIPTVNTTQTSNAYVPPASRNSRVKIDITSSALFPSISDAQEIEKEIEEHKPHVTSTTLSSKGKGIAINFAELQPKVENNLAQIYGSSKIDRGNRSNYERRYDDGASRGYRDERGGGRREERPERKILPCDTDSNWKSDRVGPAAPVRQVPVDNTPDNWRRPPAPTEEVKNNSENDKKPSVLPTPSASTTKKRYIPPHLRS</sequence>